<dbReference type="GO" id="GO:0003726">
    <property type="term" value="F:double-stranded RNA adenosine deaminase activity"/>
    <property type="evidence" value="ECO:0007669"/>
    <property type="project" value="TreeGrafter"/>
</dbReference>
<dbReference type="GO" id="GO:0008251">
    <property type="term" value="F:tRNA-specific adenosine deaminase activity"/>
    <property type="evidence" value="ECO:0007669"/>
    <property type="project" value="TreeGrafter"/>
</dbReference>
<evidence type="ECO:0000313" key="2">
    <source>
        <dbReference type="EMBL" id="OBZ76970.1"/>
    </source>
</evidence>
<name>A0A1C7MJI0_GRIFR</name>
<dbReference type="GO" id="GO:0003725">
    <property type="term" value="F:double-stranded RNA binding"/>
    <property type="evidence" value="ECO:0007669"/>
    <property type="project" value="TreeGrafter"/>
</dbReference>
<keyword evidence="3" id="KW-1185">Reference proteome</keyword>
<feature type="domain" description="A to I editase" evidence="1">
    <location>
        <begin position="48"/>
        <end position="351"/>
    </location>
</feature>
<dbReference type="EMBL" id="LUGG01000003">
    <property type="protein sequence ID" value="OBZ76970.1"/>
    <property type="molecule type" value="Genomic_DNA"/>
</dbReference>
<dbReference type="GO" id="GO:0005730">
    <property type="term" value="C:nucleolus"/>
    <property type="evidence" value="ECO:0007669"/>
    <property type="project" value="TreeGrafter"/>
</dbReference>
<organism evidence="2 3">
    <name type="scientific">Grifola frondosa</name>
    <name type="common">Maitake</name>
    <name type="synonym">Polyporus frondosus</name>
    <dbReference type="NCBI Taxonomy" id="5627"/>
    <lineage>
        <taxon>Eukaryota</taxon>
        <taxon>Fungi</taxon>
        <taxon>Dikarya</taxon>
        <taxon>Basidiomycota</taxon>
        <taxon>Agaricomycotina</taxon>
        <taxon>Agaricomycetes</taxon>
        <taxon>Polyporales</taxon>
        <taxon>Grifolaceae</taxon>
        <taxon>Grifola</taxon>
    </lineage>
</organism>
<protein>
    <submittedName>
        <fullName evidence="2">Double-stranded RNA-specific editase 1</fullName>
    </submittedName>
</protein>
<sequence>MLNSFAADFIASEVHSLYYSVKFKPPLEQFTILASFVVVNADSLKIISLATGSKCLPASRLPKEGDAVHDSHAEVLARRGAVRWFMEEVQRANSSASDWIQKDTDGKYSLREGIRVILYVSTVPCGDASTRFLASFQDPDMAALKDSTKFAELPPNAASRGRDNYSLDKIATWNVLGVQGALASSFLRPIYITSVIVGEVGINMQATVQEDCSRAFFERLETLDGKLPMGYQLNRPTLQFTLVPFVHSRSVLGCSNSCNNSLCWFADSPQAQDVLINGLRRGVPPKHRHNPKFRPQLSKIALFKLYEQTASVLGSPPKPGTSTYHDFKQSMYEYQAAKSVLRGKGPPSKVG</sequence>
<dbReference type="PANTHER" id="PTHR10910">
    <property type="entry name" value="EUKARYOTE SPECIFIC DSRNA BINDING PROTEIN"/>
    <property type="match status" value="1"/>
</dbReference>
<accession>A0A1C7MJI0</accession>
<dbReference type="GO" id="GO:0006396">
    <property type="term" value="P:RNA processing"/>
    <property type="evidence" value="ECO:0007669"/>
    <property type="project" value="InterPro"/>
</dbReference>
<dbReference type="STRING" id="5627.A0A1C7MJI0"/>
<dbReference type="Proteomes" id="UP000092993">
    <property type="component" value="Unassembled WGS sequence"/>
</dbReference>
<dbReference type="OrthoDB" id="10268011at2759"/>
<dbReference type="Pfam" id="PF02137">
    <property type="entry name" value="A_deamin"/>
    <property type="match status" value="2"/>
</dbReference>
<comment type="caution">
    <text evidence="2">The sequence shown here is derived from an EMBL/GenBank/DDBJ whole genome shotgun (WGS) entry which is preliminary data.</text>
</comment>
<evidence type="ECO:0000259" key="1">
    <source>
        <dbReference type="PROSITE" id="PS50141"/>
    </source>
</evidence>
<evidence type="ECO:0000313" key="3">
    <source>
        <dbReference type="Proteomes" id="UP000092993"/>
    </source>
</evidence>
<dbReference type="OMA" id="HPKKITY"/>
<dbReference type="AlphaFoldDB" id="A0A1C7MJI0"/>
<proteinExistence type="predicted"/>
<dbReference type="PANTHER" id="PTHR10910:SF62">
    <property type="entry name" value="AT07585P-RELATED"/>
    <property type="match status" value="1"/>
</dbReference>
<dbReference type="SMART" id="SM00552">
    <property type="entry name" value="ADEAMc"/>
    <property type="match status" value="1"/>
</dbReference>
<dbReference type="GO" id="GO:0005737">
    <property type="term" value="C:cytoplasm"/>
    <property type="evidence" value="ECO:0007669"/>
    <property type="project" value="TreeGrafter"/>
</dbReference>
<dbReference type="InterPro" id="IPR002466">
    <property type="entry name" value="A_deamin"/>
</dbReference>
<dbReference type="PROSITE" id="PS50141">
    <property type="entry name" value="A_DEAMIN_EDITASE"/>
    <property type="match status" value="1"/>
</dbReference>
<reference evidence="2 3" key="1">
    <citation type="submission" date="2016-03" db="EMBL/GenBank/DDBJ databases">
        <title>Whole genome sequencing of Grifola frondosa 9006-11.</title>
        <authorList>
            <person name="Min B."/>
            <person name="Park H."/>
            <person name="Kim J.-G."/>
            <person name="Cho H."/>
            <person name="Oh Y.-L."/>
            <person name="Kong W.-S."/>
            <person name="Choi I.-G."/>
        </authorList>
    </citation>
    <scope>NUCLEOTIDE SEQUENCE [LARGE SCALE GENOMIC DNA]</scope>
    <source>
        <strain evidence="2 3">9006-11</strain>
    </source>
</reference>
<gene>
    <name evidence="2" type="primary">Adarb1</name>
    <name evidence="2" type="ORF">A0H81_03676</name>
</gene>
<dbReference type="GO" id="GO:0006382">
    <property type="term" value="P:adenosine to inosine editing"/>
    <property type="evidence" value="ECO:0007669"/>
    <property type="project" value="TreeGrafter"/>
</dbReference>